<evidence type="ECO:0000313" key="8">
    <source>
        <dbReference type="EMBL" id="GBE83723.1"/>
    </source>
</evidence>
<proteinExistence type="predicted"/>
<name>A0A401GND3_9APHY</name>
<keyword evidence="9" id="KW-1185">Reference proteome</keyword>
<feature type="region of interest" description="Disordered" evidence="6">
    <location>
        <begin position="367"/>
        <end position="389"/>
    </location>
</feature>
<dbReference type="AlphaFoldDB" id="A0A401GND3"/>
<feature type="region of interest" description="Disordered" evidence="6">
    <location>
        <begin position="923"/>
        <end position="952"/>
    </location>
</feature>
<dbReference type="PANTHER" id="PTHR23235:SF120">
    <property type="entry name" value="KRUPPEL-LIKE FACTOR 15"/>
    <property type="match status" value="1"/>
</dbReference>
<dbReference type="PANTHER" id="PTHR23235">
    <property type="entry name" value="KRUEPPEL-LIKE TRANSCRIPTION FACTOR"/>
    <property type="match status" value="1"/>
</dbReference>
<feature type="coiled-coil region" evidence="5">
    <location>
        <begin position="396"/>
        <end position="427"/>
    </location>
</feature>
<dbReference type="GO" id="GO:0000978">
    <property type="term" value="F:RNA polymerase II cis-regulatory region sequence-specific DNA binding"/>
    <property type="evidence" value="ECO:0007669"/>
    <property type="project" value="TreeGrafter"/>
</dbReference>
<feature type="domain" description="C2H2-type" evidence="7">
    <location>
        <begin position="709"/>
        <end position="736"/>
    </location>
</feature>
<sequence length="952" mass="103559">MAWSSKNLMSGESSVPLDLHVLAAVLSSLPHLRKLRLIQLTFTNGCQSSPPQTAFALEELIVQQTHKERECTFKTLGVLSLFTEVRRLCLQDSSRLLGPQNDHTRELRVDGELSRSRKPQVYSLTFRSIYDMVYYWRTLIRSSSSQTLGSVGATCLAWDEIEAFRDLLDEVGHCVLSVELDVLVSARKNETYPGFDLSDCTSVRSLVLGLNLTSSDNYAWTVVAEALRHTTNTPLRDITFRVTVLYLFSELNFLAVLKRLDTVVMDQALNIFENLETVTFEFSWYSMQMAHAFHSSSRPADDGKMVEYLLTRIACDHVTSLVIVGYNADVTPVFTTFLIVTDDPHTVFVCMVSLTSAATPSHVEGEIEEGAYDEEDYDEEYGEGDEEYDDGDDFDAEAEEEMARRLQEQLRADIAKAQLEAAAANAAHSTTPAVLRPTLPALHSAKSSPHSMTKKKEAAIVTMKTILAFGAKDPLVHASLSASAVSAAGDTSVLDMFDYCVASGTLSKKLAKPLSAVVVSLAKSDVLFASLRNSDASALQLSKGKRQREELDTAETGDSRAHKRIAIDQPDLKYRIAEAVQAISRSLSSTTSSSGLQFPDPGLVASIQVPLHQVFLFAVTSSPRGHGGRSPALQELGSLIQMLGVLTGVPIGTGPAPTHPAMYSPGFGAPPDLGTAVYPCTASACTKTFHRLYSLRAHQRLHTLIERPFRCKHCPASFVRNHDLKRHARLHEKKAWLCNGCGKVFSRRDAIKRHKDSRGRGVGKSEGDGVCAYAEIEEVEVEKPEGEEEASRRAKLWNGIADAQDFRTAISEEGSFEEGEVDPRVMEEAQDLVLQLLGLLRSYVGRGQGPAVVPPGPSGFTANVPPATLASVMAGARPSATAQAPVSTSASSSTTLPSLSLSWLSHEQTKMLEQAIAQAASAAQAQAEAEAALEEGGDGLNDEDDEGCEETE</sequence>
<dbReference type="EMBL" id="BFAD01000005">
    <property type="protein sequence ID" value="GBE83723.1"/>
    <property type="molecule type" value="Genomic_DNA"/>
</dbReference>
<dbReference type="InterPro" id="IPR013087">
    <property type="entry name" value="Znf_C2H2_type"/>
</dbReference>
<evidence type="ECO:0000259" key="7">
    <source>
        <dbReference type="PROSITE" id="PS50157"/>
    </source>
</evidence>
<dbReference type="GO" id="GO:0008270">
    <property type="term" value="F:zinc ion binding"/>
    <property type="evidence" value="ECO:0007669"/>
    <property type="project" value="UniProtKB-KW"/>
</dbReference>
<evidence type="ECO:0000256" key="2">
    <source>
        <dbReference type="ARBA" id="ARBA00022771"/>
    </source>
</evidence>
<dbReference type="GO" id="GO:0000981">
    <property type="term" value="F:DNA-binding transcription factor activity, RNA polymerase II-specific"/>
    <property type="evidence" value="ECO:0007669"/>
    <property type="project" value="TreeGrafter"/>
</dbReference>
<dbReference type="PROSITE" id="PS00028">
    <property type="entry name" value="ZINC_FINGER_C2H2_1"/>
    <property type="match status" value="2"/>
</dbReference>
<dbReference type="PROSITE" id="PS50157">
    <property type="entry name" value="ZINC_FINGER_C2H2_2"/>
    <property type="match status" value="3"/>
</dbReference>
<protein>
    <recommendedName>
        <fullName evidence="7">C2H2-type domain-containing protein</fullName>
    </recommendedName>
</protein>
<dbReference type="SMART" id="SM00355">
    <property type="entry name" value="ZnF_C2H2"/>
    <property type="match status" value="3"/>
</dbReference>
<dbReference type="GeneID" id="38780640"/>
<feature type="domain" description="C2H2-type" evidence="7">
    <location>
        <begin position="736"/>
        <end position="755"/>
    </location>
</feature>
<dbReference type="InParanoid" id="A0A401GND3"/>
<evidence type="ECO:0000256" key="3">
    <source>
        <dbReference type="ARBA" id="ARBA00022833"/>
    </source>
</evidence>
<evidence type="ECO:0000256" key="6">
    <source>
        <dbReference type="SAM" id="MobiDB-lite"/>
    </source>
</evidence>
<dbReference type="Gene3D" id="3.30.160.60">
    <property type="entry name" value="Classic Zinc Finger"/>
    <property type="match status" value="2"/>
</dbReference>
<dbReference type="InterPro" id="IPR036236">
    <property type="entry name" value="Znf_C2H2_sf"/>
</dbReference>
<dbReference type="SUPFAM" id="SSF57667">
    <property type="entry name" value="beta-beta-alpha zinc fingers"/>
    <property type="match status" value="2"/>
</dbReference>
<dbReference type="RefSeq" id="XP_027614636.1">
    <property type="nucleotide sequence ID" value="XM_027758835.1"/>
</dbReference>
<keyword evidence="5" id="KW-0175">Coiled coil</keyword>
<dbReference type="Pfam" id="PF00096">
    <property type="entry name" value="zf-C2H2"/>
    <property type="match status" value="2"/>
</dbReference>
<reference evidence="8 9" key="1">
    <citation type="journal article" date="2018" name="Sci. Rep.">
        <title>Genome sequence of the cauliflower mushroom Sparassis crispa (Hanabiratake) and its association with beneficial usage.</title>
        <authorList>
            <person name="Kiyama R."/>
            <person name="Furutani Y."/>
            <person name="Kawaguchi K."/>
            <person name="Nakanishi T."/>
        </authorList>
    </citation>
    <scope>NUCLEOTIDE SEQUENCE [LARGE SCALE GENOMIC DNA]</scope>
</reference>
<dbReference type="OrthoDB" id="8922241at2759"/>
<evidence type="ECO:0000256" key="5">
    <source>
        <dbReference type="SAM" id="Coils"/>
    </source>
</evidence>
<dbReference type="STRING" id="139825.A0A401GND3"/>
<gene>
    <name evidence="8" type="ORF">SCP_0507790</name>
</gene>
<feature type="domain" description="C2H2-type" evidence="7">
    <location>
        <begin position="678"/>
        <end position="703"/>
    </location>
</feature>
<organism evidence="8 9">
    <name type="scientific">Sparassis crispa</name>
    <dbReference type="NCBI Taxonomy" id="139825"/>
    <lineage>
        <taxon>Eukaryota</taxon>
        <taxon>Fungi</taxon>
        <taxon>Dikarya</taxon>
        <taxon>Basidiomycota</taxon>
        <taxon>Agaricomycotina</taxon>
        <taxon>Agaricomycetes</taxon>
        <taxon>Polyporales</taxon>
        <taxon>Sparassidaceae</taxon>
        <taxon>Sparassis</taxon>
    </lineage>
</organism>
<evidence type="ECO:0000313" key="9">
    <source>
        <dbReference type="Proteomes" id="UP000287166"/>
    </source>
</evidence>
<evidence type="ECO:0000256" key="1">
    <source>
        <dbReference type="ARBA" id="ARBA00022723"/>
    </source>
</evidence>
<feature type="compositionally biased region" description="Acidic residues" evidence="6">
    <location>
        <begin position="931"/>
        <end position="952"/>
    </location>
</feature>
<comment type="caution">
    <text evidence="8">The sequence shown here is derived from an EMBL/GenBank/DDBJ whole genome shotgun (WGS) entry which is preliminary data.</text>
</comment>
<keyword evidence="2 4" id="KW-0863">Zinc-finger</keyword>
<accession>A0A401GND3</accession>
<keyword evidence="1" id="KW-0479">Metal-binding</keyword>
<evidence type="ECO:0000256" key="4">
    <source>
        <dbReference type="PROSITE-ProRule" id="PRU00042"/>
    </source>
</evidence>
<keyword evidence="3" id="KW-0862">Zinc</keyword>
<dbReference type="Proteomes" id="UP000287166">
    <property type="component" value="Unassembled WGS sequence"/>
</dbReference>